<reference evidence="1 2" key="1">
    <citation type="submission" date="2023-01" db="EMBL/GenBank/DDBJ databases">
        <title>Analysis of 21 Apiospora genomes using comparative genomics revels a genus with tremendous synthesis potential of carbohydrate active enzymes and secondary metabolites.</title>
        <authorList>
            <person name="Sorensen T."/>
        </authorList>
    </citation>
    <scope>NUCLEOTIDE SEQUENCE [LARGE SCALE GENOMIC DNA]</scope>
    <source>
        <strain evidence="1 2">CBS 24483</strain>
    </source>
</reference>
<evidence type="ECO:0000313" key="1">
    <source>
        <dbReference type="EMBL" id="KAK7949154.1"/>
    </source>
</evidence>
<name>A0ABR1Q9T4_9PEZI</name>
<proteinExistence type="predicted"/>
<gene>
    <name evidence="1" type="ORF">PG986_010040</name>
</gene>
<protein>
    <submittedName>
        <fullName evidence="1">Uncharacterized protein</fullName>
    </submittedName>
</protein>
<dbReference type="Proteomes" id="UP001391051">
    <property type="component" value="Unassembled WGS sequence"/>
</dbReference>
<dbReference type="GeneID" id="92079324"/>
<accession>A0ABR1Q9T4</accession>
<keyword evidence="2" id="KW-1185">Reference proteome</keyword>
<comment type="caution">
    <text evidence="1">The sequence shown here is derived from an EMBL/GenBank/DDBJ whole genome shotgun (WGS) entry which is preliminary data.</text>
</comment>
<dbReference type="EMBL" id="JAQQWE010000006">
    <property type="protein sequence ID" value="KAK7949154.1"/>
    <property type="molecule type" value="Genomic_DNA"/>
</dbReference>
<evidence type="ECO:0000313" key="2">
    <source>
        <dbReference type="Proteomes" id="UP001391051"/>
    </source>
</evidence>
<dbReference type="RefSeq" id="XP_066698660.1">
    <property type="nucleotide sequence ID" value="XM_066846262.1"/>
</dbReference>
<sequence>MFTNLLYMSVKHAMIHRDAWRSTTPAELPQVSSFFGVEPEVYPYGMRPLTRMYLGICTRSHVVALLFRYLLPQAIRLVVAPSSCWASTVTGVSPRHPPGLALTVLGTAAEWWLLSIMGTAADVDTMRKIL</sequence>
<organism evidence="1 2">
    <name type="scientific">Apiospora aurea</name>
    <dbReference type="NCBI Taxonomy" id="335848"/>
    <lineage>
        <taxon>Eukaryota</taxon>
        <taxon>Fungi</taxon>
        <taxon>Dikarya</taxon>
        <taxon>Ascomycota</taxon>
        <taxon>Pezizomycotina</taxon>
        <taxon>Sordariomycetes</taxon>
        <taxon>Xylariomycetidae</taxon>
        <taxon>Amphisphaeriales</taxon>
        <taxon>Apiosporaceae</taxon>
        <taxon>Apiospora</taxon>
    </lineage>
</organism>